<dbReference type="Pfam" id="PF06817">
    <property type="entry name" value="RVT_thumb"/>
    <property type="match status" value="1"/>
</dbReference>
<keyword evidence="8" id="KW-0862">Zinc</keyword>
<keyword evidence="14" id="KW-1185">Reference proteome</keyword>
<dbReference type="InterPro" id="IPR043502">
    <property type="entry name" value="DNA/RNA_pol_sf"/>
</dbReference>
<dbReference type="InterPro" id="IPR000477">
    <property type="entry name" value="RT_dom"/>
</dbReference>
<dbReference type="PANTHER" id="PTHR41694">
    <property type="entry name" value="ENDOGENOUS RETROVIRUS GROUP K MEMBER POL PROTEIN"/>
    <property type="match status" value="1"/>
</dbReference>
<dbReference type="GeneTree" id="ENSGT00670000098165"/>
<organism evidence="13 14">
    <name type="scientific">Naja naja</name>
    <name type="common">Indian cobra</name>
    <dbReference type="NCBI Taxonomy" id="35670"/>
    <lineage>
        <taxon>Eukaryota</taxon>
        <taxon>Metazoa</taxon>
        <taxon>Chordata</taxon>
        <taxon>Craniata</taxon>
        <taxon>Vertebrata</taxon>
        <taxon>Euteleostomi</taxon>
        <taxon>Lepidosauria</taxon>
        <taxon>Squamata</taxon>
        <taxon>Bifurcata</taxon>
        <taxon>Unidentata</taxon>
        <taxon>Episquamata</taxon>
        <taxon>Toxicofera</taxon>
        <taxon>Serpentes</taxon>
        <taxon>Colubroidea</taxon>
        <taxon>Elapidae</taxon>
        <taxon>Elapinae</taxon>
        <taxon>Naja</taxon>
    </lineage>
</organism>
<evidence type="ECO:0000259" key="12">
    <source>
        <dbReference type="PROSITE" id="PS50879"/>
    </source>
</evidence>
<evidence type="ECO:0000256" key="1">
    <source>
        <dbReference type="ARBA" id="ARBA00010879"/>
    </source>
</evidence>
<dbReference type="Ensembl" id="ENSNNAT00000020879.1">
    <property type="protein sequence ID" value="ENSNNAP00000019889.1"/>
    <property type="gene ID" value="ENSNNAG00000013249.1"/>
</dbReference>
<dbReference type="InterPro" id="IPR010661">
    <property type="entry name" value="RVT_thumb"/>
</dbReference>
<dbReference type="PANTHER" id="PTHR41694:SF4">
    <property type="entry name" value="ENDOGENOUS RETROVIRUS GROUP K MEMBER 10 POL PROTEIN-RELATED"/>
    <property type="match status" value="1"/>
</dbReference>
<dbReference type="OrthoDB" id="6773263at2759"/>
<evidence type="ECO:0000256" key="5">
    <source>
        <dbReference type="ARBA" id="ARBA00022722"/>
    </source>
</evidence>
<dbReference type="OMA" id="CANYITH"/>
<feature type="domain" description="Reverse transcriptase" evidence="11">
    <location>
        <begin position="37"/>
        <end position="226"/>
    </location>
</feature>
<dbReference type="GO" id="GO:0035613">
    <property type="term" value="F:RNA stem-loop binding"/>
    <property type="evidence" value="ECO:0007669"/>
    <property type="project" value="TreeGrafter"/>
</dbReference>
<keyword evidence="7" id="KW-0378">Hydrolase</keyword>
<keyword evidence="3" id="KW-0808">Transferase</keyword>
<dbReference type="GO" id="GO:0004523">
    <property type="term" value="F:RNA-DNA hybrid ribonuclease activity"/>
    <property type="evidence" value="ECO:0007669"/>
    <property type="project" value="UniProtKB-EC"/>
</dbReference>
<accession>A0A8C7E306</accession>
<dbReference type="Pfam" id="PF00078">
    <property type="entry name" value="RVT_1"/>
    <property type="match status" value="1"/>
</dbReference>
<evidence type="ECO:0000259" key="11">
    <source>
        <dbReference type="PROSITE" id="PS50878"/>
    </source>
</evidence>
<evidence type="ECO:0000256" key="6">
    <source>
        <dbReference type="ARBA" id="ARBA00022759"/>
    </source>
</evidence>
<evidence type="ECO:0000256" key="9">
    <source>
        <dbReference type="ARBA" id="ARBA00022918"/>
    </source>
</evidence>
<evidence type="ECO:0000256" key="2">
    <source>
        <dbReference type="ARBA" id="ARBA00012180"/>
    </source>
</evidence>
<name>A0A8C7E306_NAJNA</name>
<dbReference type="AlphaFoldDB" id="A0A8C7E306"/>
<evidence type="ECO:0000256" key="7">
    <source>
        <dbReference type="ARBA" id="ARBA00022801"/>
    </source>
</evidence>
<keyword evidence="9" id="KW-0695">RNA-directed DNA polymerase</keyword>
<evidence type="ECO:0000256" key="8">
    <source>
        <dbReference type="ARBA" id="ARBA00022833"/>
    </source>
</evidence>
<comment type="similarity">
    <text evidence="1">Belongs to the beta type-B retroviral polymerase family. HERV class-II K(HML-2) pol subfamily.</text>
</comment>
<evidence type="ECO:0000313" key="13">
    <source>
        <dbReference type="Ensembl" id="ENSNNAP00000019889.1"/>
    </source>
</evidence>
<evidence type="ECO:0000256" key="4">
    <source>
        <dbReference type="ARBA" id="ARBA00022695"/>
    </source>
</evidence>
<dbReference type="PROSITE" id="PS50879">
    <property type="entry name" value="RNASE_H_1"/>
    <property type="match status" value="1"/>
</dbReference>
<dbReference type="InterPro" id="IPR002156">
    <property type="entry name" value="RNaseH_domain"/>
</dbReference>
<dbReference type="CDD" id="cd01645">
    <property type="entry name" value="RT_Rtv"/>
    <property type="match status" value="1"/>
</dbReference>
<dbReference type="EC" id="3.1.26.4" evidence="2"/>
<proteinExistence type="inferred from homology"/>
<dbReference type="PROSITE" id="PS50878">
    <property type="entry name" value="RT_POL"/>
    <property type="match status" value="1"/>
</dbReference>
<keyword evidence="4" id="KW-0548">Nucleotidyltransferase</keyword>
<evidence type="ECO:0000313" key="14">
    <source>
        <dbReference type="Proteomes" id="UP000694559"/>
    </source>
</evidence>
<reference evidence="13" key="2">
    <citation type="submission" date="2025-09" db="UniProtKB">
        <authorList>
            <consortium name="Ensembl"/>
        </authorList>
    </citation>
    <scope>IDENTIFICATION</scope>
</reference>
<feature type="domain" description="RNase H type-1" evidence="12">
    <location>
        <begin position="443"/>
        <end position="492"/>
    </location>
</feature>
<evidence type="ECO:0000256" key="10">
    <source>
        <dbReference type="ARBA" id="ARBA00023268"/>
    </source>
</evidence>
<keyword evidence="5" id="KW-0540">Nuclease</keyword>
<dbReference type="Proteomes" id="UP000694559">
    <property type="component" value="Unplaced"/>
</dbReference>
<dbReference type="Gene3D" id="3.30.70.270">
    <property type="match status" value="2"/>
</dbReference>
<dbReference type="GO" id="GO:0003964">
    <property type="term" value="F:RNA-directed DNA polymerase activity"/>
    <property type="evidence" value="ECO:0007669"/>
    <property type="project" value="UniProtKB-KW"/>
</dbReference>
<evidence type="ECO:0000256" key="3">
    <source>
        <dbReference type="ARBA" id="ARBA00022679"/>
    </source>
</evidence>
<keyword evidence="10" id="KW-0511">Multifunctional enzyme</keyword>
<protein>
    <recommendedName>
        <fullName evidence="2">ribonuclease H</fullName>
        <ecNumber evidence="2">3.1.26.4</ecNumber>
    </recommendedName>
</protein>
<dbReference type="InterPro" id="IPR043128">
    <property type="entry name" value="Rev_trsase/Diguanyl_cyclase"/>
</dbReference>
<sequence>MVFLKLTLYHEKPIWVDQWPLTREKLNSLNILVKKQLELGHIEPSTSPYNSPVFVIKKKSGAGRFLTNLRKVNEVIMPMGPLQCGLPNPNLIPENYDLLIIDLKDCFFSIPLHPQDRKLFAFTVPVVNNQAPTSRFQWKVLPQGMLNSPTICQKFVDNALQPFRNLHPGWLVYHYMDDILVAAPGPKGMVRQQLEELSTILTKAGLKIAPDKVQFTAPWKYLGFKMTQAMIIPVMARANLGSSPTLLQLQTWLGNINWTRPYTKLTTEELKPLFEGLKGGVEPTDIILLTKQQQEVVKLVEERFQYHWTNKCAENVPVVLEILTGRLPTAVLAQETAPVRILEWIHLRHTPGKSVLSQGEAYKAIIMKGRNRCLCLTGLDPGKIIVPMSLQDWEWLLGSNEHLQLAMENYVGKVVYHGLKDPRLQMIVNSVLQIVPCQQLTPIPEALTVFADGEGHMALVFGGTDGWKTKITGPQQSAQRAELAATIEAFKT</sequence>
<reference evidence="13" key="1">
    <citation type="submission" date="2025-08" db="UniProtKB">
        <authorList>
            <consortium name="Ensembl"/>
        </authorList>
    </citation>
    <scope>IDENTIFICATION</scope>
</reference>
<dbReference type="SUPFAM" id="SSF56672">
    <property type="entry name" value="DNA/RNA polymerases"/>
    <property type="match status" value="1"/>
</dbReference>
<keyword evidence="6" id="KW-0255">Endonuclease</keyword>
<dbReference type="Gene3D" id="3.10.10.10">
    <property type="entry name" value="HIV Type 1 Reverse Transcriptase, subunit A, domain 1"/>
    <property type="match status" value="1"/>
</dbReference>